<dbReference type="SUPFAM" id="SSF53098">
    <property type="entry name" value="Ribonuclease H-like"/>
    <property type="match status" value="1"/>
</dbReference>
<dbReference type="InterPro" id="IPR050951">
    <property type="entry name" value="Retrovirus_Pol_polyprotein"/>
</dbReference>
<dbReference type="PANTHER" id="PTHR37984:SF15">
    <property type="entry name" value="INTEGRASE CATALYTIC DOMAIN-CONTAINING PROTEIN"/>
    <property type="match status" value="1"/>
</dbReference>
<dbReference type="EMBL" id="AGCT01048111">
    <property type="protein sequence ID" value="KYP78327.1"/>
    <property type="molecule type" value="Genomic_DNA"/>
</dbReference>
<accession>A0A151UG99</accession>
<reference evidence="2" key="1">
    <citation type="journal article" date="2012" name="Nat. Biotechnol.">
        <title>Draft genome sequence of pigeonpea (Cajanus cajan), an orphan legume crop of resource-poor farmers.</title>
        <authorList>
            <person name="Varshney R.K."/>
            <person name="Chen W."/>
            <person name="Li Y."/>
            <person name="Bharti A.K."/>
            <person name="Saxena R.K."/>
            <person name="Schlueter J.A."/>
            <person name="Donoghue M.T."/>
            <person name="Azam S."/>
            <person name="Fan G."/>
            <person name="Whaley A.M."/>
            <person name="Farmer A.D."/>
            <person name="Sheridan J."/>
            <person name="Iwata A."/>
            <person name="Tuteja R."/>
            <person name="Penmetsa R.V."/>
            <person name="Wu W."/>
            <person name="Upadhyaya H.D."/>
            <person name="Yang S.P."/>
            <person name="Shah T."/>
            <person name="Saxena K.B."/>
            <person name="Michael T."/>
            <person name="McCombie W.R."/>
            <person name="Yang B."/>
            <person name="Zhang G."/>
            <person name="Yang H."/>
            <person name="Wang J."/>
            <person name="Spillane C."/>
            <person name="Cook D.R."/>
            <person name="May G.D."/>
            <person name="Xu X."/>
            <person name="Jackson S.A."/>
        </authorList>
    </citation>
    <scope>NUCLEOTIDE SEQUENCE [LARGE SCALE GENOMIC DNA]</scope>
</reference>
<proteinExistence type="predicted"/>
<organism evidence="2 3">
    <name type="scientific">Cajanus cajan</name>
    <name type="common">Pigeon pea</name>
    <name type="synonym">Cajanus indicus</name>
    <dbReference type="NCBI Taxonomy" id="3821"/>
    <lineage>
        <taxon>Eukaryota</taxon>
        <taxon>Viridiplantae</taxon>
        <taxon>Streptophyta</taxon>
        <taxon>Embryophyta</taxon>
        <taxon>Tracheophyta</taxon>
        <taxon>Spermatophyta</taxon>
        <taxon>Magnoliopsida</taxon>
        <taxon>eudicotyledons</taxon>
        <taxon>Gunneridae</taxon>
        <taxon>Pentapetalae</taxon>
        <taxon>rosids</taxon>
        <taxon>fabids</taxon>
        <taxon>Fabales</taxon>
        <taxon>Fabaceae</taxon>
        <taxon>Papilionoideae</taxon>
        <taxon>50 kb inversion clade</taxon>
        <taxon>NPAAA clade</taxon>
        <taxon>indigoferoid/millettioid clade</taxon>
        <taxon>Phaseoleae</taxon>
        <taxon>Cajanus</taxon>
    </lineage>
</organism>
<evidence type="ECO:0000313" key="2">
    <source>
        <dbReference type="EMBL" id="KYP78327.1"/>
    </source>
</evidence>
<dbReference type="InterPro" id="IPR012337">
    <property type="entry name" value="RNaseH-like_sf"/>
</dbReference>
<dbReference type="InterPro" id="IPR001584">
    <property type="entry name" value="Integrase_cat-core"/>
</dbReference>
<name>A0A151UG99_CAJCA</name>
<dbReference type="PROSITE" id="PS50994">
    <property type="entry name" value="INTEGRASE"/>
    <property type="match status" value="1"/>
</dbReference>
<protein>
    <submittedName>
        <fullName evidence="2">Retrotransposable element Tf2</fullName>
    </submittedName>
</protein>
<dbReference type="FunFam" id="1.10.340.70:FF:000001">
    <property type="entry name" value="Retrovirus-related Pol polyprotein from transposon gypsy-like Protein"/>
    <property type="match status" value="1"/>
</dbReference>
<dbReference type="Gene3D" id="1.10.340.70">
    <property type="match status" value="1"/>
</dbReference>
<evidence type="ECO:0000313" key="3">
    <source>
        <dbReference type="Proteomes" id="UP000075243"/>
    </source>
</evidence>
<dbReference type="InterPro" id="IPR036397">
    <property type="entry name" value="RNaseH_sf"/>
</dbReference>
<gene>
    <name evidence="2" type="ORF">KK1_049596</name>
</gene>
<dbReference type="Proteomes" id="UP000075243">
    <property type="component" value="Unassembled WGS sequence"/>
</dbReference>
<dbReference type="Gramene" id="C.cajan_46647.t">
    <property type="protein sequence ID" value="C.cajan_46647.t"/>
    <property type="gene ID" value="C.cajan_46647"/>
</dbReference>
<evidence type="ECO:0000259" key="1">
    <source>
        <dbReference type="PROSITE" id="PS50994"/>
    </source>
</evidence>
<comment type="caution">
    <text evidence="2">The sequence shown here is derived from an EMBL/GenBank/DDBJ whole genome shotgun (WGS) entry which is preliminary data.</text>
</comment>
<dbReference type="AlphaFoldDB" id="A0A151UG99"/>
<sequence>MTQVIQTPDQQYYLTKLLGYEFDIVYRPGNTNVAVGSLSRLPAEHFHIYTQVESAVIAELRNANSSDPKLHFDIQNGLLLYRSRFYIPQDSPLVTKVLYEFHSTPQGGHAGILKTYKRVAEQFYWTGVKQSVEKYVRTCIQCQQTKYVTTKTQGLLQPLPIPTTPWTEISMDFVVGLPSSKGFTAIFVVVDRLTKTAHFMPLKTGLTGKIVAAIFLDNIVRLHGFPLGIVSDRDPIFLSTFWRQLMHAGGTDLHYSMAYHPQSDGQTEVINRCLEQYLWVFASDHPQQWQVYLPWAELNYNTTYHTAIGMTPHAALYGSNPRLLPSYTVGTTLVDEVDSILIDRHNIQSTLKANLTRAQL</sequence>
<keyword evidence="3" id="KW-1185">Reference proteome</keyword>
<dbReference type="InterPro" id="IPR041588">
    <property type="entry name" value="Integrase_H2C2"/>
</dbReference>
<dbReference type="Gene3D" id="3.30.420.10">
    <property type="entry name" value="Ribonuclease H-like superfamily/Ribonuclease H"/>
    <property type="match status" value="1"/>
</dbReference>
<dbReference type="Pfam" id="PF17921">
    <property type="entry name" value="Integrase_H2C2"/>
    <property type="match status" value="1"/>
</dbReference>
<dbReference type="GO" id="GO:0003676">
    <property type="term" value="F:nucleic acid binding"/>
    <property type="evidence" value="ECO:0007669"/>
    <property type="project" value="InterPro"/>
</dbReference>
<dbReference type="GO" id="GO:0015074">
    <property type="term" value="P:DNA integration"/>
    <property type="evidence" value="ECO:0007669"/>
    <property type="project" value="InterPro"/>
</dbReference>
<dbReference type="PANTHER" id="PTHR37984">
    <property type="entry name" value="PROTEIN CBG26694"/>
    <property type="match status" value="1"/>
</dbReference>
<feature type="domain" description="Integrase catalytic" evidence="1">
    <location>
        <begin position="161"/>
        <end position="320"/>
    </location>
</feature>